<evidence type="ECO:0000313" key="1">
    <source>
        <dbReference type="EMBL" id="AWX69762.1"/>
    </source>
</evidence>
<dbReference type="KEGG" id="mane:DP065_02530"/>
<gene>
    <name evidence="1" type="ORF">DP065_02530</name>
</gene>
<accession>A0A2Z4NDU9</accession>
<reference evidence="2" key="1">
    <citation type="submission" date="2018-06" db="EMBL/GenBank/DDBJ databases">
        <title>Complete genome sequences of Mycoplasma anatis, M. anseris and M. cloacale type strains.</title>
        <authorList>
            <person name="Grozner D."/>
            <person name="Forro B."/>
            <person name="Sulyok K.M."/>
            <person name="Marton S."/>
            <person name="Kreizinger Z."/>
            <person name="Banyai K."/>
            <person name="Gyuranecz M."/>
        </authorList>
    </citation>
    <scope>NUCLEOTIDE SEQUENCE [LARGE SCALE GENOMIC DNA]</scope>
    <source>
        <strain evidence="2">ATCC 49234</strain>
    </source>
</reference>
<evidence type="ECO:0000313" key="2">
    <source>
        <dbReference type="Proteomes" id="UP000250218"/>
    </source>
</evidence>
<sequence>MNFEIPEVIKKVKETFGKKVSDELKQIKFFREGFHNHTYIGKYKDIWVQIRIPKNIVDINYDSEKKLVAQFKDYLFVQDGLIIKKWFPGQDLFKLEINDKIINSVFNCIMSFQKLSADINKFDWNAYKINDPKYHQILAKYKDEKLVITHNNLKRHNVLINKYGFIKLIDFEFASYNSRYVDPVSLHLFLGIDKQKIIDFFKLKEEKFDDYLYLLKTFSKATYNNVYAKIKTPENKISDSLLEWENRDYSISNRFIAQKYYNQFDNQLEIKEIEKFYFVPCCVYEDRDRIIWRWLNCSPTTMINSRQMKVLARALRNLHDSDAKFPKFILKEKIDYYFNQIPKDELNSDFENNQELLDDIFSWIKNVKPDANCHNYLNLNNIYFTNNINIYIINWSRAYYSNRFIDIAILFEHINASKYLEQVFWRSYDMFEPKDFYKYRIIAYFAAYLYNKVLDGDYTQTGINIKKIKEIYNNRG</sequence>
<proteinExistence type="predicted"/>
<organism evidence="1 2">
    <name type="scientific">[Mycoplasma] anseris</name>
    <dbReference type="NCBI Taxonomy" id="92400"/>
    <lineage>
        <taxon>Bacteria</taxon>
        <taxon>Bacillati</taxon>
        <taxon>Mycoplasmatota</taxon>
        <taxon>Mycoplasmoidales</taxon>
        <taxon>Metamycoplasmataceae</taxon>
        <taxon>Metamycoplasma</taxon>
    </lineage>
</organism>
<protein>
    <submittedName>
        <fullName evidence="1">Uncharacterized protein</fullName>
    </submittedName>
</protein>
<dbReference type="Proteomes" id="UP000250218">
    <property type="component" value="Chromosome"/>
</dbReference>
<dbReference type="AlphaFoldDB" id="A0A2Z4NDU9"/>
<dbReference type="SUPFAM" id="SSF56112">
    <property type="entry name" value="Protein kinase-like (PK-like)"/>
    <property type="match status" value="2"/>
</dbReference>
<dbReference type="Gene3D" id="3.90.1200.10">
    <property type="match status" value="2"/>
</dbReference>
<name>A0A2Z4NDU9_9BACT</name>
<dbReference type="EMBL" id="CP030140">
    <property type="protein sequence ID" value="AWX69762.1"/>
    <property type="molecule type" value="Genomic_DNA"/>
</dbReference>
<keyword evidence="2" id="KW-1185">Reference proteome</keyword>
<dbReference type="InterPro" id="IPR011009">
    <property type="entry name" value="Kinase-like_dom_sf"/>
</dbReference>